<evidence type="ECO:0000256" key="2">
    <source>
        <dbReference type="ARBA" id="ARBA00005019"/>
    </source>
</evidence>
<keyword evidence="8" id="KW-0067">ATP-binding</keyword>
<evidence type="ECO:0000256" key="9">
    <source>
        <dbReference type="ARBA" id="ARBA00023027"/>
    </source>
</evidence>
<evidence type="ECO:0000259" key="11">
    <source>
        <dbReference type="Pfam" id="PF01467"/>
    </source>
</evidence>
<dbReference type="InterPro" id="IPR004821">
    <property type="entry name" value="Cyt_trans-like"/>
</dbReference>
<dbReference type="InterPro" id="IPR016024">
    <property type="entry name" value="ARM-type_fold"/>
</dbReference>
<evidence type="ECO:0000256" key="8">
    <source>
        <dbReference type="ARBA" id="ARBA00022840"/>
    </source>
</evidence>
<dbReference type="GO" id="GO:0004515">
    <property type="term" value="F:nicotinate-nucleotide adenylyltransferase activity"/>
    <property type="evidence" value="ECO:0007669"/>
    <property type="project" value="UniProtKB-EC"/>
</dbReference>
<evidence type="ECO:0000256" key="7">
    <source>
        <dbReference type="ARBA" id="ARBA00022741"/>
    </source>
</evidence>
<evidence type="ECO:0000256" key="3">
    <source>
        <dbReference type="ARBA" id="ARBA00012389"/>
    </source>
</evidence>
<keyword evidence="9" id="KW-0520">NAD</keyword>
<dbReference type="InterPro" id="IPR005248">
    <property type="entry name" value="NadD/NMNAT"/>
</dbReference>
<organism evidence="12 13">
    <name type="scientific">Acetoanaerobium noterae</name>
    <dbReference type="NCBI Taxonomy" id="745369"/>
    <lineage>
        <taxon>Bacteria</taxon>
        <taxon>Bacillati</taxon>
        <taxon>Bacillota</taxon>
        <taxon>Clostridia</taxon>
        <taxon>Peptostreptococcales</taxon>
        <taxon>Filifactoraceae</taxon>
        <taxon>Acetoanaerobium</taxon>
    </lineage>
</organism>
<reference evidence="13" key="1">
    <citation type="submission" date="2017-02" db="EMBL/GenBank/DDBJ databases">
        <authorList>
            <person name="Varghese N."/>
            <person name="Submissions S."/>
        </authorList>
    </citation>
    <scope>NUCLEOTIDE SEQUENCE [LARGE SCALE GENOMIC DNA]</scope>
    <source>
        <strain evidence="13">ATCC 35199</strain>
    </source>
</reference>
<dbReference type="InterPro" id="IPR014729">
    <property type="entry name" value="Rossmann-like_a/b/a_fold"/>
</dbReference>
<comment type="function">
    <text evidence="1">Catalyzes the reversible adenylation of nicotinate mononucleotide (NaMN) to nicotinic acid adenine dinucleotide (NaAD).</text>
</comment>
<evidence type="ECO:0000256" key="1">
    <source>
        <dbReference type="ARBA" id="ARBA00002324"/>
    </source>
</evidence>
<evidence type="ECO:0000313" key="13">
    <source>
        <dbReference type="Proteomes" id="UP000243406"/>
    </source>
</evidence>
<keyword evidence="4" id="KW-0662">Pyridine nucleotide biosynthesis</keyword>
<dbReference type="SUPFAM" id="SSF52374">
    <property type="entry name" value="Nucleotidylyl transferase"/>
    <property type="match status" value="1"/>
</dbReference>
<keyword evidence="6" id="KW-0548">Nucleotidyltransferase</keyword>
<dbReference type="GO" id="GO:0005524">
    <property type="term" value="F:ATP binding"/>
    <property type="evidence" value="ECO:0007669"/>
    <property type="project" value="UniProtKB-KW"/>
</dbReference>
<dbReference type="RefSeq" id="WP_079588672.1">
    <property type="nucleotide sequence ID" value="NZ_FUYN01000001.1"/>
</dbReference>
<dbReference type="OrthoDB" id="1703792at2"/>
<dbReference type="Pfam" id="PF01467">
    <property type="entry name" value="CTP_transf_like"/>
    <property type="match status" value="1"/>
</dbReference>
<protein>
    <recommendedName>
        <fullName evidence="3">nicotinate-nucleotide adenylyltransferase</fullName>
        <ecNumber evidence="3">2.7.7.18</ecNumber>
    </recommendedName>
</protein>
<comment type="pathway">
    <text evidence="2">Cofactor biosynthesis; NAD(+) biosynthesis; deamido-NAD(+) from nicotinate D-ribonucleotide: step 1/1.</text>
</comment>
<feature type="domain" description="Cytidyltransferase-like" evidence="11">
    <location>
        <begin position="906"/>
        <end position="1066"/>
    </location>
</feature>
<dbReference type="EMBL" id="FUYN01000001">
    <property type="protein sequence ID" value="SKB29436.1"/>
    <property type="molecule type" value="Genomic_DNA"/>
</dbReference>
<dbReference type="PANTHER" id="PTHR39321">
    <property type="entry name" value="NICOTINATE-NUCLEOTIDE ADENYLYLTRANSFERASE-RELATED"/>
    <property type="match status" value="1"/>
</dbReference>
<dbReference type="SUPFAM" id="SSF48371">
    <property type="entry name" value="ARM repeat"/>
    <property type="match status" value="1"/>
</dbReference>
<dbReference type="GO" id="GO:0009435">
    <property type="term" value="P:NAD+ biosynthetic process"/>
    <property type="evidence" value="ECO:0007669"/>
    <property type="project" value="InterPro"/>
</dbReference>
<dbReference type="SUPFAM" id="SSF109604">
    <property type="entry name" value="HD-domain/PDEase-like"/>
    <property type="match status" value="1"/>
</dbReference>
<accession>A0A1T5A3A8</accession>
<evidence type="ECO:0000313" key="12">
    <source>
        <dbReference type="EMBL" id="SKB29436.1"/>
    </source>
</evidence>
<proteinExistence type="predicted"/>
<dbReference type="PANTHER" id="PTHR39321:SF3">
    <property type="entry name" value="PHOSPHOPANTETHEINE ADENYLYLTRANSFERASE"/>
    <property type="match status" value="1"/>
</dbReference>
<sequence length="1594" mass="185004">MKSLLNKIKGLIYSQDVISLLDSHHEILKTIAQSEEYKTTLIEMEKNLEFSYSKLKNLFTPLLNSYNYPESSNFEKDLYEYVLALSFPDKFSYDSKFLNLYKFFMLILRELYSQEKDLDAESNLSKYKVELLDEDEFSHYESSAEYSTFIQSYYNLYIYEAMRLGLEFKGFNTIDHVIMIHHLATFIGKQMTSKHVEIDLGKVSAASMGHDIGKFGCIGDEVSRVPYLHYYYTDKWFKDNAMPMIGHIATNHSVWDIELENLPIESLVLIYSDFRVKNDAKGKMNIFSLDESFDVILEKLDNVDEQKTIRYKRAYGKLKDFENYLLSLNIDILDESKPKISAKPKPYALLFDQEITDNLKFYSISKNITIMHLLRSEASLTHLLEYARTERNPLRLREYIDVFKEYSTHLSQKQKLLMMKFLFDMTVHHEEDIRIESATFLGKLISNFDEEYRKELPKNAVIDNPETNALELFSQYATKMIEPNIKTIPIHKKWLGLSFAYFIKTVSIYIPDGLRTDFENSCAKLLTNHAGEENQIKYLLLALISIELRNENTLNDALFLALHSIKSENEDIKALALLLLIGYRHKITKDSVLYSTIEESLQNNIGNLDNISFNYLSLELSKALGIRDLEYLYEQAMQSTKSRLSEIFLNNLKSATSFIQKIVHIDILKKNALENINYMGAYTAMHFCNILKVSEIEIVRTKAGHSLIEIFPHLNIEQRNDIAIELIRSLEMQDYKFAKFIPHYLGEILLYISPKEFDEILDDFEMNIKTSESNIVFLILKTLGRYISLYSRYYENYPQESRNYKSLFRIVGILMCALVHYEKKVRRAALEVISKDIFDCLTIDEALKASIFKKMAKKMLTLLPPKTDDIGQLSIGSSMNRIYRYICEYELENGAVEYENKKNIAFFPGTFDPFTLGHKSIAKTIRDMGLEVYLSVDEFSWSKRTQPHMIRREIARMAVADEFDIYLYPSSMPVNIANDKDVDHLVNNFPNRDVHMVTGKDVIYNASAYRGDYKIRELPHIVFEREDMQLPKDANEQEDFKQYLKKPYTYVQLDDAFTHISSTLIRSCIDQDKDISNMVDPLCEKYIYDKGLYKKEPLFKSDAKEINRRVEIYKHPPKTIIAKLAQSFADVDLDKLFAFIDDENTRCIALLNDHSSEVLGFSVFKWLPSTSIYSRFEDKTVCDFIRNVYVGRIVHLGGIFGNKETMTILFTETLTYSLGKDYTFMIYSNETMSSENKALEEIITLSGFTHIQSRKSIYYVNMSNPCTLNLDLENFIKEPFLNNDKIQSTIESTRTNLQTAIAKLYPANLIIPFDNRMFKEKLIAKICEENQVPHTPTVPRKLGEKICVPFGHILSKLIIPNTVSKSLHTEKIFNKDLSGFTVRAYPFYLSLDKQVKTIKSFAKEVILVDDILNKGYRINALDPILKRQNVKVSKVIVGILTGKGKELMEIQGRDVDSAYFIPKLNVWFNEGILYPFISGDGIEDANLIGSMIPSINLILPYTSPHYIKDTNAHDLYNFSMTCLENAYAILKSLEEVYEELFERRLTVSALNEVLVYPRVVDYGNNLEYSKNQTPSSYVLDDIERLKRLKKMILK</sequence>
<evidence type="ECO:0000256" key="6">
    <source>
        <dbReference type="ARBA" id="ARBA00022695"/>
    </source>
</evidence>
<dbReference type="Proteomes" id="UP000243406">
    <property type="component" value="Unassembled WGS sequence"/>
</dbReference>
<keyword evidence="7" id="KW-0547">Nucleotide-binding</keyword>
<gene>
    <name evidence="12" type="ORF">SAMN02745120_0722</name>
</gene>
<dbReference type="NCBIfam" id="TIGR00125">
    <property type="entry name" value="cyt_tran_rel"/>
    <property type="match status" value="1"/>
</dbReference>
<dbReference type="Gene3D" id="3.40.50.620">
    <property type="entry name" value="HUPs"/>
    <property type="match status" value="1"/>
</dbReference>
<keyword evidence="13" id="KW-1185">Reference proteome</keyword>
<evidence type="ECO:0000256" key="5">
    <source>
        <dbReference type="ARBA" id="ARBA00022679"/>
    </source>
</evidence>
<comment type="catalytic activity">
    <reaction evidence="10">
        <text>nicotinate beta-D-ribonucleotide + ATP + H(+) = deamido-NAD(+) + diphosphate</text>
        <dbReference type="Rhea" id="RHEA:22860"/>
        <dbReference type="ChEBI" id="CHEBI:15378"/>
        <dbReference type="ChEBI" id="CHEBI:30616"/>
        <dbReference type="ChEBI" id="CHEBI:33019"/>
        <dbReference type="ChEBI" id="CHEBI:57502"/>
        <dbReference type="ChEBI" id="CHEBI:58437"/>
        <dbReference type="EC" id="2.7.7.18"/>
    </reaction>
</comment>
<evidence type="ECO:0000256" key="10">
    <source>
        <dbReference type="ARBA" id="ARBA00048721"/>
    </source>
</evidence>
<evidence type="ECO:0000256" key="4">
    <source>
        <dbReference type="ARBA" id="ARBA00022642"/>
    </source>
</evidence>
<keyword evidence="5 12" id="KW-0808">Transferase</keyword>
<dbReference type="EC" id="2.7.7.18" evidence="3"/>
<name>A0A1T5A3A8_9FIRM</name>